<feature type="transmembrane region" description="Helical" evidence="8">
    <location>
        <begin position="219"/>
        <end position="238"/>
    </location>
</feature>
<evidence type="ECO:0000256" key="5">
    <source>
        <dbReference type="ARBA" id="ARBA00022989"/>
    </source>
</evidence>
<protein>
    <submittedName>
        <fullName evidence="11">Aquaporin isoform X1</fullName>
    </submittedName>
</protein>
<dbReference type="GO" id="GO:0015267">
    <property type="term" value="F:channel activity"/>
    <property type="evidence" value="ECO:0007669"/>
    <property type="project" value="InterPro"/>
</dbReference>
<keyword evidence="6 8" id="KW-0472">Membrane</keyword>
<dbReference type="Pfam" id="PF00230">
    <property type="entry name" value="MIP"/>
    <property type="match status" value="1"/>
</dbReference>
<feature type="transmembrane region" description="Helical" evidence="8">
    <location>
        <begin position="137"/>
        <end position="155"/>
    </location>
</feature>
<dbReference type="InterPro" id="IPR034294">
    <property type="entry name" value="Aquaporin_transptr"/>
</dbReference>
<evidence type="ECO:0000256" key="2">
    <source>
        <dbReference type="ARBA" id="ARBA00006175"/>
    </source>
</evidence>
<dbReference type="InterPro" id="IPR023271">
    <property type="entry name" value="Aquaporin-like"/>
</dbReference>
<dbReference type="PRINTS" id="PR00783">
    <property type="entry name" value="MINTRINSICP"/>
</dbReference>
<feature type="transmembrane region" description="Helical" evidence="8">
    <location>
        <begin position="95"/>
        <end position="116"/>
    </location>
</feature>
<dbReference type="InterPro" id="IPR022357">
    <property type="entry name" value="MIP_CS"/>
</dbReference>
<dbReference type="GO" id="GO:0005886">
    <property type="term" value="C:plasma membrane"/>
    <property type="evidence" value="ECO:0007669"/>
    <property type="project" value="TreeGrafter"/>
</dbReference>
<feature type="transmembrane region" description="Helical" evidence="8">
    <location>
        <begin position="261"/>
        <end position="278"/>
    </location>
</feature>
<accession>A0A7M7MMR3</accession>
<dbReference type="PROSITE" id="PS00221">
    <property type="entry name" value="MIP"/>
    <property type="match status" value="1"/>
</dbReference>
<dbReference type="EnsemblMetazoa" id="XM_026442515">
    <property type="protein sequence ID" value="XP_026298300"/>
    <property type="gene ID" value="LOC551806"/>
</dbReference>
<evidence type="ECO:0000313" key="9">
    <source>
        <dbReference type="EnsemblMetazoa" id="XP_026298300"/>
    </source>
</evidence>
<dbReference type="AlphaFoldDB" id="A0A7M7MMR3"/>
<dbReference type="Gene3D" id="1.20.1080.10">
    <property type="entry name" value="Glycerol uptake facilitator protein"/>
    <property type="match status" value="1"/>
</dbReference>
<feature type="transmembrane region" description="Helical" evidence="8">
    <location>
        <begin position="68"/>
        <end position="89"/>
    </location>
</feature>
<keyword evidence="10" id="KW-1185">Reference proteome</keyword>
<dbReference type="Proteomes" id="UP000005203">
    <property type="component" value="Linkage group LG8"/>
</dbReference>
<keyword evidence="5 8" id="KW-1133">Transmembrane helix</keyword>
<evidence type="ECO:0000256" key="8">
    <source>
        <dbReference type="SAM" id="Phobius"/>
    </source>
</evidence>
<dbReference type="PANTHER" id="PTHR19139">
    <property type="entry name" value="AQUAPORIN TRANSPORTER"/>
    <property type="match status" value="1"/>
</dbReference>
<keyword evidence="4 7" id="KW-0812">Transmembrane</keyword>
<organism evidence="9">
    <name type="scientific">Apis mellifera</name>
    <name type="common">Honeybee</name>
    <dbReference type="NCBI Taxonomy" id="7460"/>
    <lineage>
        <taxon>Eukaryota</taxon>
        <taxon>Metazoa</taxon>
        <taxon>Ecdysozoa</taxon>
        <taxon>Arthropoda</taxon>
        <taxon>Hexapoda</taxon>
        <taxon>Insecta</taxon>
        <taxon>Pterygota</taxon>
        <taxon>Neoptera</taxon>
        <taxon>Endopterygota</taxon>
        <taxon>Hymenoptera</taxon>
        <taxon>Apocrita</taxon>
        <taxon>Aculeata</taxon>
        <taxon>Apoidea</taxon>
        <taxon>Anthophila</taxon>
        <taxon>Apidae</taxon>
        <taxon>Apis</taxon>
    </lineage>
</organism>
<name>A0A7M7MMR3_APIME</name>
<comment type="similarity">
    <text evidence="2 7">Belongs to the MIP/aquaporin (TC 1.A.8) family.</text>
</comment>
<dbReference type="SUPFAM" id="SSF81338">
    <property type="entry name" value="Aquaporin-like"/>
    <property type="match status" value="1"/>
</dbReference>
<keyword evidence="3 7" id="KW-0813">Transport</keyword>
<dbReference type="PANTHER" id="PTHR19139:SF270">
    <property type="entry name" value="ENTOMOGLYCEROPORIN 1-RELATED"/>
    <property type="match status" value="1"/>
</dbReference>
<evidence type="ECO:0000256" key="4">
    <source>
        <dbReference type="ARBA" id="ARBA00022692"/>
    </source>
</evidence>
<proteinExistence type="inferred from homology"/>
<gene>
    <name evidence="9" type="primary">551806</name>
    <name evidence="11" type="synonym">LOC551806</name>
</gene>
<evidence type="ECO:0000256" key="6">
    <source>
        <dbReference type="ARBA" id="ARBA00023136"/>
    </source>
</evidence>
<sequence>MEPAGISIIQTNGIADNAGGKSKDLGITFNPSSSIQAAKEKIVTPWFKKLMHGEGALKNTVLTALAEMIGTSMLVFLGCMGCVGSLGVVPSHFQIALTFGLAVMIVIQSLGHISLAHINPAITVGSVVLGMKTIPEGLVYLLSQVVGGVLGFGMLKVVTPAGRMTGKSPDEADMFCVTELHTELSAIQGLLLEGISTAVLMLVACAVWDSRNAKNTDSVPIRFGLTVAALALAVGPYTGCSMNPARSLAPALWNNQWSHHWIYWFGPIGGALLSSFTYKTIFGVKRNEQEEPAAEAVALNSVDTQKAEP</sequence>
<evidence type="ECO:0000313" key="10">
    <source>
        <dbReference type="Proteomes" id="UP000005203"/>
    </source>
</evidence>
<comment type="subcellular location">
    <subcellularLocation>
        <location evidence="1">Membrane</location>
        <topology evidence="1">Multi-pass membrane protein</topology>
    </subcellularLocation>
</comment>
<evidence type="ECO:0000256" key="3">
    <source>
        <dbReference type="ARBA" id="ARBA00022448"/>
    </source>
</evidence>
<dbReference type="OrthoDB" id="3222at2759"/>
<dbReference type="RefSeq" id="XP_026298300.1">
    <property type="nucleotide sequence ID" value="XM_026442515.1"/>
</dbReference>
<evidence type="ECO:0000256" key="7">
    <source>
        <dbReference type="RuleBase" id="RU000477"/>
    </source>
</evidence>
<evidence type="ECO:0000256" key="1">
    <source>
        <dbReference type="ARBA" id="ARBA00004141"/>
    </source>
</evidence>
<dbReference type="InterPro" id="IPR000425">
    <property type="entry name" value="MIP"/>
</dbReference>
<reference evidence="9" key="1">
    <citation type="submission" date="2021-01" db="UniProtKB">
        <authorList>
            <consortium name="EnsemblMetazoa"/>
        </authorList>
    </citation>
    <scope>IDENTIFICATION</scope>
    <source>
        <strain evidence="9">DH4</strain>
    </source>
</reference>
<accession>A0A8B8H2T3</accession>
<reference evidence="11" key="2">
    <citation type="submission" date="2025-04" db="UniProtKB">
        <authorList>
            <consortium name="RefSeq"/>
        </authorList>
    </citation>
    <scope>IDENTIFICATION</scope>
    <source>
        <strain evidence="11">DH4</strain>
        <tissue evidence="11">Whole body</tissue>
    </source>
</reference>
<evidence type="ECO:0000313" key="11">
    <source>
        <dbReference type="RefSeq" id="XP_026298300.1"/>
    </source>
</evidence>
<feature type="transmembrane region" description="Helical" evidence="8">
    <location>
        <begin position="187"/>
        <end position="207"/>
    </location>
</feature>